<dbReference type="GO" id="GO:0005886">
    <property type="term" value="C:plasma membrane"/>
    <property type="evidence" value="ECO:0007669"/>
    <property type="project" value="UniProtKB-SubCell"/>
</dbReference>
<keyword evidence="14" id="KW-0175">Coiled coil</keyword>
<keyword evidence="13" id="KW-1003">Cell membrane</keyword>
<dbReference type="GO" id="GO:0046961">
    <property type="term" value="F:proton-transporting ATPase activity, rotational mechanism"/>
    <property type="evidence" value="ECO:0007669"/>
    <property type="project" value="TreeGrafter"/>
</dbReference>
<evidence type="ECO:0000256" key="7">
    <source>
        <dbReference type="ARBA" id="ARBA00023065"/>
    </source>
</evidence>
<dbReference type="Proteomes" id="UP000192491">
    <property type="component" value="Unassembled WGS sequence"/>
</dbReference>
<feature type="transmembrane region" description="Helical" evidence="13">
    <location>
        <begin position="6"/>
        <end position="27"/>
    </location>
</feature>
<dbReference type="GO" id="GO:0045259">
    <property type="term" value="C:proton-transporting ATP synthase complex"/>
    <property type="evidence" value="ECO:0007669"/>
    <property type="project" value="UniProtKB-KW"/>
</dbReference>
<comment type="function">
    <text evidence="10 13">F(1)F(0) ATP synthase produces ATP from ADP in the presence of a proton or sodium gradient. F-type ATPases consist of two structural domains, F(1) containing the extramembraneous catalytic core and F(0) containing the membrane proton channel, linked together by a central stalk and a peripheral stalk. During catalysis, ATP synthesis in the catalytic domain of F(1) is coupled via a rotary mechanism of the central stalk subunits to proton translocation.</text>
</comment>
<dbReference type="CDD" id="cd06503">
    <property type="entry name" value="ATP-synt_Fo_b"/>
    <property type="match status" value="1"/>
</dbReference>
<evidence type="ECO:0000256" key="4">
    <source>
        <dbReference type="ARBA" id="ARBA00022692"/>
    </source>
</evidence>
<dbReference type="PANTHER" id="PTHR33445:SF2">
    <property type="entry name" value="ATP SYNTHASE SUBUNIT B', CHLOROPLASTIC"/>
    <property type="match status" value="1"/>
</dbReference>
<keyword evidence="7 13" id="KW-0406">Ion transport</keyword>
<evidence type="ECO:0000256" key="8">
    <source>
        <dbReference type="ARBA" id="ARBA00023136"/>
    </source>
</evidence>
<dbReference type="GO" id="GO:0012505">
    <property type="term" value="C:endomembrane system"/>
    <property type="evidence" value="ECO:0007669"/>
    <property type="project" value="UniProtKB-SubCell"/>
</dbReference>
<protein>
    <recommendedName>
        <fullName evidence="13">ATP synthase subunit b</fullName>
    </recommendedName>
    <alternativeName>
        <fullName evidence="13">ATP synthase F(0) sector subunit b</fullName>
    </alternativeName>
    <alternativeName>
        <fullName evidence="13">ATPase subunit I</fullName>
    </alternativeName>
    <alternativeName>
        <fullName evidence="13">F-type ATPase subunit b</fullName>
        <shortName evidence="13">F-ATPase subunit b</shortName>
    </alternativeName>
</protein>
<comment type="similarity">
    <text evidence="1 13">Belongs to the ATPase B chain family.</text>
</comment>
<comment type="subcellular location">
    <subcellularLocation>
        <location evidence="13">Cell membrane</location>
        <topology evidence="13">Single-pass membrane protein</topology>
    </subcellularLocation>
    <subcellularLocation>
        <location evidence="12">Endomembrane system</location>
        <topology evidence="12">Single-pass membrane protein</topology>
    </subcellularLocation>
</comment>
<dbReference type="EMBL" id="MTEJ01000103">
    <property type="protein sequence ID" value="OQX10840.1"/>
    <property type="molecule type" value="Genomic_DNA"/>
</dbReference>
<evidence type="ECO:0000256" key="6">
    <source>
        <dbReference type="ARBA" id="ARBA00022989"/>
    </source>
</evidence>
<dbReference type="PANTHER" id="PTHR33445">
    <property type="entry name" value="ATP SYNTHASE SUBUNIT B', CHLOROPLASTIC"/>
    <property type="match status" value="1"/>
</dbReference>
<comment type="subunit">
    <text evidence="13">F-type ATPases have 2 components, F(1) - the catalytic core - and F(0) - the membrane proton channel. F(1) has five subunits: alpha(3), beta(3), gamma(1), delta(1), epsilon(1). F(0) has three main subunits: a(1), b(2) and c(10-14). The alpha and beta chains form an alternating ring which encloses part of the gamma chain. F(1) is attached to F(0) by a central stalk formed by the gamma and epsilon chains, while a peripheral stalk is formed by the delta and b chains.</text>
</comment>
<name>A0A1Y1QPU1_9GAMM</name>
<dbReference type="HAMAP" id="MF_01398">
    <property type="entry name" value="ATP_synth_b_bprime"/>
    <property type="match status" value="1"/>
</dbReference>
<comment type="function">
    <text evidence="11">Component of the F(0) channel, it forms part of the peripheral stalk, linking F(1) to F(0). The b'-subunit is a diverged and duplicated form of b found in plants and photosynthetic bacteria.</text>
</comment>
<dbReference type="AlphaFoldDB" id="A0A1Y1QPU1"/>
<dbReference type="InterPro" id="IPR017707">
    <property type="entry name" value="Alt_ATP_synth_F0_bsu"/>
</dbReference>
<evidence type="ECO:0000256" key="11">
    <source>
        <dbReference type="ARBA" id="ARBA00025614"/>
    </source>
</evidence>
<evidence type="ECO:0000256" key="10">
    <source>
        <dbReference type="ARBA" id="ARBA00025198"/>
    </source>
</evidence>
<dbReference type="GO" id="GO:0046933">
    <property type="term" value="F:proton-transporting ATP synthase activity, rotational mechanism"/>
    <property type="evidence" value="ECO:0007669"/>
    <property type="project" value="UniProtKB-UniRule"/>
</dbReference>
<keyword evidence="3 13" id="KW-0138">CF(0)</keyword>
<evidence type="ECO:0000256" key="1">
    <source>
        <dbReference type="ARBA" id="ARBA00005513"/>
    </source>
</evidence>
<dbReference type="Pfam" id="PF00430">
    <property type="entry name" value="ATP-synt_B"/>
    <property type="match status" value="1"/>
</dbReference>
<evidence type="ECO:0000256" key="13">
    <source>
        <dbReference type="HAMAP-Rule" id="MF_01398"/>
    </source>
</evidence>
<reference evidence="15 16" key="1">
    <citation type="submission" date="2017-01" db="EMBL/GenBank/DDBJ databases">
        <title>Novel large sulfur bacteria in the metagenomes of groundwater-fed chemosynthetic microbial mats in the Lake Huron basin.</title>
        <authorList>
            <person name="Sharrar A.M."/>
            <person name="Flood B.E."/>
            <person name="Bailey J.V."/>
            <person name="Jones D.S."/>
            <person name="Biddanda B."/>
            <person name="Ruberg S.A."/>
            <person name="Marcus D.N."/>
            <person name="Dick G.J."/>
        </authorList>
    </citation>
    <scope>NUCLEOTIDE SEQUENCE [LARGE SCALE GENOMIC DNA]</scope>
    <source>
        <strain evidence="15">A8</strain>
    </source>
</reference>
<accession>A0A1Y1QPU1</accession>
<dbReference type="InterPro" id="IPR002146">
    <property type="entry name" value="ATP_synth_b/b'su_bac/chlpt"/>
</dbReference>
<organism evidence="15 16">
    <name type="scientific">Thiothrix lacustris</name>
    <dbReference type="NCBI Taxonomy" id="525917"/>
    <lineage>
        <taxon>Bacteria</taxon>
        <taxon>Pseudomonadati</taxon>
        <taxon>Pseudomonadota</taxon>
        <taxon>Gammaproteobacteria</taxon>
        <taxon>Thiotrichales</taxon>
        <taxon>Thiotrichaceae</taxon>
        <taxon>Thiothrix</taxon>
    </lineage>
</organism>
<comment type="caution">
    <text evidence="15">The sequence shown here is derived from an EMBL/GenBank/DDBJ whole genome shotgun (WGS) entry which is preliminary data.</text>
</comment>
<sequence length="273" mass="30752">MLIDWFTVVAEVVNFLILMWLLQHFLYRPVLDAVDAREQRIANQMQAAEQAQANAAAERNEYERRTAELSQQQAGLLEQASASAETVRLNLLDAARYETNTLRQQWEEALRKDQLNLTQNIASRTRQEVFAITRKVLAELADTDMEASMVKVFVRRLQSLNVAEKIQMCTPAGQRDCQVLIRSAFPLPPKEQVVLSEAIRGLLPVPPAIQFECESELLCGIELISNGHKLEWSIAEYLDALEASIGELMYRAQSPTSLKGVMGEEDTGVPDHV</sequence>
<evidence type="ECO:0000313" key="15">
    <source>
        <dbReference type="EMBL" id="OQX10840.1"/>
    </source>
</evidence>
<dbReference type="InterPro" id="IPR050059">
    <property type="entry name" value="ATP_synthase_B_chain"/>
</dbReference>
<proteinExistence type="inferred from homology"/>
<keyword evidence="9 13" id="KW-0066">ATP synthesis</keyword>
<keyword evidence="6 13" id="KW-1133">Transmembrane helix</keyword>
<gene>
    <name evidence="13" type="primary">atpF</name>
    <name evidence="15" type="ORF">BWK73_19300</name>
</gene>
<keyword evidence="8 13" id="KW-0472">Membrane</keyword>
<evidence type="ECO:0000256" key="14">
    <source>
        <dbReference type="SAM" id="Coils"/>
    </source>
</evidence>
<evidence type="ECO:0000256" key="2">
    <source>
        <dbReference type="ARBA" id="ARBA00022448"/>
    </source>
</evidence>
<feature type="coiled-coil region" evidence="14">
    <location>
        <begin position="31"/>
        <end position="79"/>
    </location>
</feature>
<evidence type="ECO:0000313" key="16">
    <source>
        <dbReference type="Proteomes" id="UP000192491"/>
    </source>
</evidence>
<evidence type="ECO:0000256" key="12">
    <source>
        <dbReference type="ARBA" id="ARBA00037847"/>
    </source>
</evidence>
<dbReference type="NCBIfam" id="TIGR03321">
    <property type="entry name" value="alt_F1F0_F0_B"/>
    <property type="match status" value="1"/>
</dbReference>
<evidence type="ECO:0000256" key="3">
    <source>
        <dbReference type="ARBA" id="ARBA00022547"/>
    </source>
</evidence>
<keyword evidence="4 13" id="KW-0812">Transmembrane</keyword>
<keyword evidence="5 13" id="KW-0375">Hydrogen ion transport</keyword>
<keyword evidence="2 13" id="KW-0813">Transport</keyword>
<evidence type="ECO:0000256" key="9">
    <source>
        <dbReference type="ARBA" id="ARBA00023310"/>
    </source>
</evidence>
<evidence type="ECO:0000256" key="5">
    <source>
        <dbReference type="ARBA" id="ARBA00022781"/>
    </source>
</evidence>